<reference evidence="2 3" key="1">
    <citation type="journal article" date="2016" name="Nat. Commun.">
        <title>Thousands of microbial genomes shed light on interconnected biogeochemical processes in an aquifer system.</title>
        <authorList>
            <person name="Anantharaman K."/>
            <person name="Brown C.T."/>
            <person name="Hug L.A."/>
            <person name="Sharon I."/>
            <person name="Castelle C.J."/>
            <person name="Probst A.J."/>
            <person name="Thomas B.C."/>
            <person name="Singh A."/>
            <person name="Wilkins M.J."/>
            <person name="Karaoz U."/>
            <person name="Brodie E.L."/>
            <person name="Williams K.H."/>
            <person name="Hubbard S.S."/>
            <person name="Banfield J.F."/>
        </authorList>
    </citation>
    <scope>NUCLEOTIDE SEQUENCE [LARGE SCALE GENOMIC DNA]</scope>
</reference>
<gene>
    <name evidence="2" type="ORF">A2438_01155</name>
</gene>
<dbReference type="InterPro" id="IPR012902">
    <property type="entry name" value="N_methyl_site"/>
</dbReference>
<dbReference type="EMBL" id="MEUJ01000002">
    <property type="protein sequence ID" value="OGC40885.1"/>
    <property type="molecule type" value="Genomic_DNA"/>
</dbReference>
<keyword evidence="1" id="KW-0812">Transmembrane</keyword>
<evidence type="ECO:0000313" key="2">
    <source>
        <dbReference type="EMBL" id="OGC40885.1"/>
    </source>
</evidence>
<accession>A0A1F4U7F5</accession>
<keyword evidence="1" id="KW-1133">Transmembrane helix</keyword>
<protein>
    <recommendedName>
        <fullName evidence="4">Prepilin-type N-terminal cleavage/methylation domain-containing protein</fullName>
    </recommendedName>
</protein>
<dbReference type="NCBIfam" id="TIGR02532">
    <property type="entry name" value="IV_pilin_GFxxxE"/>
    <property type="match status" value="1"/>
</dbReference>
<organism evidence="2 3">
    <name type="scientific">candidate division WOR-1 bacterium RIFOXYC2_FULL_46_14</name>
    <dbReference type="NCBI Taxonomy" id="1802587"/>
    <lineage>
        <taxon>Bacteria</taxon>
        <taxon>Bacillati</taxon>
        <taxon>Saganbacteria</taxon>
    </lineage>
</organism>
<evidence type="ECO:0008006" key="4">
    <source>
        <dbReference type="Google" id="ProtNLM"/>
    </source>
</evidence>
<evidence type="ECO:0000256" key="1">
    <source>
        <dbReference type="SAM" id="Phobius"/>
    </source>
</evidence>
<comment type="caution">
    <text evidence="2">The sequence shown here is derived from an EMBL/GenBank/DDBJ whole genome shotgun (WGS) entry which is preliminary data.</text>
</comment>
<name>A0A1F4U7F5_UNCSA</name>
<dbReference type="AlphaFoldDB" id="A0A1F4U7F5"/>
<sequence>MKKGFTLVETVIGLAVLALVVYGLSVFIVKGIEAWQLLRERNILQIESRIAMSRMLDQVRGIPSTLEVTTMNSSAFSFYDHSGVSHTIRLGNGGTYYYLDLDGYSLSDNLTSDGLSFTYRNAAGNSAATAAELRSIRIALKLSKGGEHFELQSACRLRAP</sequence>
<feature type="transmembrane region" description="Helical" evidence="1">
    <location>
        <begin position="12"/>
        <end position="32"/>
    </location>
</feature>
<keyword evidence="1" id="KW-0472">Membrane</keyword>
<dbReference type="Proteomes" id="UP000179242">
    <property type="component" value="Unassembled WGS sequence"/>
</dbReference>
<evidence type="ECO:0000313" key="3">
    <source>
        <dbReference type="Proteomes" id="UP000179242"/>
    </source>
</evidence>
<dbReference type="Pfam" id="PF07963">
    <property type="entry name" value="N_methyl"/>
    <property type="match status" value="1"/>
</dbReference>
<proteinExistence type="predicted"/>